<keyword evidence="5" id="KW-0547">Nucleotide-binding</keyword>
<name>A0A5P9K0A8_9HYPH</name>
<evidence type="ECO:0000256" key="3">
    <source>
        <dbReference type="ARBA" id="ARBA00022448"/>
    </source>
</evidence>
<dbReference type="InterPro" id="IPR003593">
    <property type="entry name" value="AAA+_ATPase"/>
</dbReference>
<keyword evidence="4" id="KW-1003">Cell membrane</keyword>
<gene>
    <name evidence="9" type="ORF">GDR74_15120</name>
</gene>
<evidence type="ECO:0000256" key="7">
    <source>
        <dbReference type="ARBA" id="ARBA00023136"/>
    </source>
</evidence>
<evidence type="ECO:0000256" key="4">
    <source>
        <dbReference type="ARBA" id="ARBA00022475"/>
    </source>
</evidence>
<feature type="domain" description="ABC transporter" evidence="8">
    <location>
        <begin position="6"/>
        <end position="257"/>
    </location>
</feature>
<dbReference type="InterPro" id="IPR003439">
    <property type="entry name" value="ABC_transporter-like_ATP-bd"/>
</dbReference>
<protein>
    <submittedName>
        <fullName evidence="9">Dipeptide ABC transporter ATP-binding protein</fullName>
    </submittedName>
</protein>
<dbReference type="Gene3D" id="3.40.50.300">
    <property type="entry name" value="P-loop containing nucleotide triphosphate hydrolases"/>
    <property type="match status" value="2"/>
</dbReference>
<comment type="subcellular location">
    <subcellularLocation>
        <location evidence="1">Cell inner membrane</location>
        <topology evidence="1">Peripheral membrane protein</topology>
    </subcellularLocation>
</comment>
<dbReference type="AlphaFoldDB" id="A0A5P9K0A8"/>
<keyword evidence="6 9" id="KW-0067">ATP-binding</keyword>
<dbReference type="PROSITE" id="PS00211">
    <property type="entry name" value="ABC_TRANSPORTER_1"/>
    <property type="match status" value="2"/>
</dbReference>
<reference evidence="9 10" key="1">
    <citation type="submission" date="2019-10" db="EMBL/GenBank/DDBJ databases">
        <title>Isolation, Identification of Microvirga thermotolerans HR1, a novel thermophilic bacterium and Comparative Genomics of the genus Microvirga.</title>
        <authorList>
            <person name="Li J."/>
            <person name="Zhang W."/>
            <person name="Lin M."/>
            <person name="Wang J."/>
        </authorList>
    </citation>
    <scope>NUCLEOTIDE SEQUENCE [LARGE SCALE GENOMIC DNA]</scope>
    <source>
        <strain evidence="9 10">HR1</strain>
    </source>
</reference>
<dbReference type="GO" id="GO:0005886">
    <property type="term" value="C:plasma membrane"/>
    <property type="evidence" value="ECO:0007669"/>
    <property type="project" value="UniProtKB-SubCell"/>
</dbReference>
<dbReference type="Pfam" id="PF00005">
    <property type="entry name" value="ABC_tran"/>
    <property type="match status" value="2"/>
</dbReference>
<dbReference type="Proteomes" id="UP000325614">
    <property type="component" value="Chromosome"/>
</dbReference>
<evidence type="ECO:0000256" key="2">
    <source>
        <dbReference type="ARBA" id="ARBA00005417"/>
    </source>
</evidence>
<dbReference type="Pfam" id="PF08352">
    <property type="entry name" value="oligo_HPY"/>
    <property type="match status" value="2"/>
</dbReference>
<accession>A0A5P9K0A8</accession>
<keyword evidence="7" id="KW-0472">Membrane</keyword>
<comment type="similarity">
    <text evidence="2">Belongs to the ABC transporter superfamily.</text>
</comment>
<feature type="domain" description="ABC transporter" evidence="8">
    <location>
        <begin position="287"/>
        <end position="526"/>
    </location>
</feature>
<dbReference type="GO" id="GO:0055085">
    <property type="term" value="P:transmembrane transport"/>
    <property type="evidence" value="ECO:0007669"/>
    <property type="project" value="UniProtKB-ARBA"/>
</dbReference>
<evidence type="ECO:0000256" key="6">
    <source>
        <dbReference type="ARBA" id="ARBA00022840"/>
    </source>
</evidence>
<evidence type="ECO:0000313" key="10">
    <source>
        <dbReference type="Proteomes" id="UP000325614"/>
    </source>
</evidence>
<dbReference type="KEGG" id="mico:GDR74_15120"/>
<dbReference type="PROSITE" id="PS50893">
    <property type="entry name" value="ABC_TRANSPORTER_2"/>
    <property type="match status" value="2"/>
</dbReference>
<dbReference type="RefSeq" id="WP_152587072.1">
    <property type="nucleotide sequence ID" value="NZ_CP045423.1"/>
</dbReference>
<dbReference type="SMART" id="SM00382">
    <property type="entry name" value="AAA"/>
    <property type="match status" value="2"/>
</dbReference>
<dbReference type="GO" id="GO:0015833">
    <property type="term" value="P:peptide transport"/>
    <property type="evidence" value="ECO:0007669"/>
    <property type="project" value="InterPro"/>
</dbReference>
<dbReference type="InterPro" id="IPR013563">
    <property type="entry name" value="Oligopep_ABC_C"/>
</dbReference>
<dbReference type="GO" id="GO:0016887">
    <property type="term" value="F:ATP hydrolysis activity"/>
    <property type="evidence" value="ECO:0007669"/>
    <property type="project" value="InterPro"/>
</dbReference>
<dbReference type="CDD" id="cd03257">
    <property type="entry name" value="ABC_NikE_OppD_transporters"/>
    <property type="match status" value="2"/>
</dbReference>
<dbReference type="PANTHER" id="PTHR43297">
    <property type="entry name" value="OLIGOPEPTIDE TRANSPORT ATP-BINDING PROTEIN APPD"/>
    <property type="match status" value="1"/>
</dbReference>
<dbReference type="FunFam" id="3.40.50.300:FF:000016">
    <property type="entry name" value="Oligopeptide ABC transporter ATP-binding component"/>
    <property type="match status" value="1"/>
</dbReference>
<dbReference type="NCBIfam" id="NF008453">
    <property type="entry name" value="PRK11308.1"/>
    <property type="match status" value="2"/>
</dbReference>
<keyword evidence="10" id="KW-1185">Reference proteome</keyword>
<evidence type="ECO:0000313" key="9">
    <source>
        <dbReference type="EMBL" id="QFU17438.1"/>
    </source>
</evidence>
<dbReference type="SUPFAM" id="SSF52540">
    <property type="entry name" value="P-loop containing nucleoside triphosphate hydrolases"/>
    <property type="match status" value="2"/>
</dbReference>
<proteinExistence type="inferred from homology"/>
<sequence>MTEPLLSVQDLSVAFRQDGRDMLAVDRVSFDVRKGETVALVGESGSGKSVSALSILRLLPYPAASHPSGRILFKGQDLLAADEDAMRRVRGDDITMVFQEPMTSLNPLHTIERQVGEILKLHRGLSDRDARARTLELLSLVGIRDAESRLGAYPHQLSGGQRQRVMIAMSLANEPDLLIADEPTTALDVTVQAQILKLLAELKDRLGMAMLFITHDLGIVRKVADRVCVMLKGRIVEQGTVAEVFQNPQHPYTKKLLAAEPKGRANPVPADAPTVVEAGPIKVWFPIKRGFLRRTVGHVKAVDSVSVRVRQGETVGVVGESGSGKTTLGLAVLRLVSSEGPIVFLGRRIDSLGSGAIRPMRKDLQVVFQDPYGSLSPRLSVAEIVEEGLLVQKHGLSYARRRDVVARALHDVGIDPATMDRYPHEFSGGQRQRIAIARAMALEPRFVMLDEPTSALDMSVQAQIVELLRDLQKQRDLAYMFISHDLKVVRALANHVLVMQNGKVVEEGPAETIFTQPQTDYTRALFAAAFNLEADTRNTVRE</sequence>
<dbReference type="InterPro" id="IPR050388">
    <property type="entry name" value="ABC_Ni/Peptide_Import"/>
</dbReference>
<dbReference type="PANTHER" id="PTHR43297:SF2">
    <property type="entry name" value="DIPEPTIDE TRANSPORT ATP-BINDING PROTEIN DPPD"/>
    <property type="match status" value="1"/>
</dbReference>
<organism evidence="9 10">
    <name type="scientific">Microvirga thermotolerans</name>
    <dbReference type="NCBI Taxonomy" id="2651334"/>
    <lineage>
        <taxon>Bacteria</taxon>
        <taxon>Pseudomonadati</taxon>
        <taxon>Pseudomonadota</taxon>
        <taxon>Alphaproteobacteria</taxon>
        <taxon>Hyphomicrobiales</taxon>
        <taxon>Methylobacteriaceae</taxon>
        <taxon>Microvirga</taxon>
    </lineage>
</organism>
<evidence type="ECO:0000259" key="8">
    <source>
        <dbReference type="PROSITE" id="PS50893"/>
    </source>
</evidence>
<evidence type="ECO:0000256" key="1">
    <source>
        <dbReference type="ARBA" id="ARBA00004417"/>
    </source>
</evidence>
<dbReference type="GO" id="GO:0005524">
    <property type="term" value="F:ATP binding"/>
    <property type="evidence" value="ECO:0007669"/>
    <property type="project" value="UniProtKB-KW"/>
</dbReference>
<dbReference type="InterPro" id="IPR017871">
    <property type="entry name" value="ABC_transporter-like_CS"/>
</dbReference>
<dbReference type="InterPro" id="IPR027417">
    <property type="entry name" value="P-loop_NTPase"/>
</dbReference>
<keyword evidence="3" id="KW-0813">Transport</keyword>
<dbReference type="EMBL" id="CP045423">
    <property type="protein sequence ID" value="QFU17438.1"/>
    <property type="molecule type" value="Genomic_DNA"/>
</dbReference>
<dbReference type="NCBIfam" id="NF007739">
    <property type="entry name" value="PRK10419.1"/>
    <property type="match status" value="2"/>
</dbReference>
<evidence type="ECO:0000256" key="5">
    <source>
        <dbReference type="ARBA" id="ARBA00022741"/>
    </source>
</evidence>